<proteinExistence type="predicted"/>
<feature type="compositionally biased region" description="Low complexity" evidence="1">
    <location>
        <begin position="166"/>
        <end position="190"/>
    </location>
</feature>
<feature type="region of interest" description="Disordered" evidence="1">
    <location>
        <begin position="166"/>
        <end position="193"/>
    </location>
</feature>
<feature type="region of interest" description="Disordered" evidence="1">
    <location>
        <begin position="66"/>
        <end position="106"/>
    </location>
</feature>
<keyword evidence="3" id="KW-1185">Reference proteome</keyword>
<evidence type="ECO:0000313" key="2">
    <source>
        <dbReference type="EMBL" id="KAF0892608.1"/>
    </source>
</evidence>
<gene>
    <name evidence="2" type="ORF">E2562_017327</name>
</gene>
<reference evidence="2 3" key="1">
    <citation type="submission" date="2019-11" db="EMBL/GenBank/DDBJ databases">
        <title>Whole genome sequence of Oryza granulata.</title>
        <authorList>
            <person name="Li W."/>
        </authorList>
    </citation>
    <scope>NUCLEOTIDE SEQUENCE [LARGE SCALE GENOMIC DNA]</scope>
    <source>
        <strain evidence="3">cv. Menghai</strain>
        <tissue evidence="2">Leaf</tissue>
    </source>
</reference>
<name>A0A6G1BWV0_9ORYZ</name>
<comment type="caution">
    <text evidence="2">The sequence shown here is derived from an EMBL/GenBank/DDBJ whole genome shotgun (WGS) entry which is preliminary data.</text>
</comment>
<dbReference type="EMBL" id="SPHZ02000011">
    <property type="protein sequence ID" value="KAF0892608.1"/>
    <property type="molecule type" value="Genomic_DNA"/>
</dbReference>
<dbReference type="AlphaFoldDB" id="A0A6G1BWV0"/>
<dbReference type="PANTHER" id="PTHR31865:SF3">
    <property type="entry name" value="PHOSPHODIESTERASE EPSILON-1, PUTATIVE (DUF1685)-RELATED"/>
    <property type="match status" value="1"/>
</dbReference>
<evidence type="ECO:0000256" key="1">
    <source>
        <dbReference type="SAM" id="MobiDB-lite"/>
    </source>
</evidence>
<dbReference type="PANTHER" id="PTHR31865">
    <property type="entry name" value="OSJNBA0071G03.3 PROTEIN"/>
    <property type="match status" value="1"/>
</dbReference>
<evidence type="ECO:0000313" key="3">
    <source>
        <dbReference type="Proteomes" id="UP000479710"/>
    </source>
</evidence>
<accession>A0A6G1BWV0</accession>
<organism evidence="2 3">
    <name type="scientific">Oryza meyeriana var. granulata</name>
    <dbReference type="NCBI Taxonomy" id="110450"/>
    <lineage>
        <taxon>Eukaryota</taxon>
        <taxon>Viridiplantae</taxon>
        <taxon>Streptophyta</taxon>
        <taxon>Embryophyta</taxon>
        <taxon>Tracheophyta</taxon>
        <taxon>Spermatophyta</taxon>
        <taxon>Magnoliopsida</taxon>
        <taxon>Liliopsida</taxon>
        <taxon>Poales</taxon>
        <taxon>Poaceae</taxon>
        <taxon>BOP clade</taxon>
        <taxon>Oryzoideae</taxon>
        <taxon>Oryzeae</taxon>
        <taxon>Oryzinae</taxon>
        <taxon>Oryza</taxon>
        <taxon>Oryza meyeriana</taxon>
    </lineage>
</organism>
<protein>
    <submittedName>
        <fullName evidence="2">Uncharacterized protein</fullName>
    </submittedName>
</protein>
<dbReference type="InterPro" id="IPR012881">
    <property type="entry name" value="DUF1685"/>
</dbReference>
<feature type="compositionally biased region" description="Basic residues" evidence="1">
    <location>
        <begin position="72"/>
        <end position="83"/>
    </location>
</feature>
<dbReference type="Proteomes" id="UP000479710">
    <property type="component" value="Unassembled WGS sequence"/>
</dbReference>
<dbReference type="OrthoDB" id="1912729at2759"/>
<dbReference type="Pfam" id="PF07939">
    <property type="entry name" value="DUF1685"/>
    <property type="match status" value="1"/>
</dbReference>
<sequence length="234" mass="25808">MGSNGREHRRGVPRPPPLSLYIEREQGEVAMAGQPPAATRMLQQVATSSSNKKRILSKQLSMKETTREVKWEKRRRQIQRRRSSMALQDADEERSPNVFADSEAGSSTERVLKSLTDEDLDELRGSMELGFGFDEENGGQNLCDTLPALDLYFAVNRQLSEPKLRLSTSSLPSPTSATSSSSTLCGTSNPGSPVAPSSFMDSWKICSPGDNPQLVKTRLRHWAQVVACSVKHSS</sequence>